<feature type="transmembrane region" description="Helical" evidence="1">
    <location>
        <begin position="140"/>
        <end position="162"/>
    </location>
</feature>
<evidence type="ECO:0000313" key="3">
    <source>
        <dbReference type="Proteomes" id="UP001625374"/>
    </source>
</evidence>
<proteinExistence type="predicted"/>
<evidence type="ECO:0000313" key="2">
    <source>
        <dbReference type="EMBL" id="MFL2102952.1"/>
    </source>
</evidence>
<keyword evidence="3" id="KW-1185">Reference proteome</keyword>
<gene>
    <name evidence="2" type="ORF">ACEN37_06745</name>
</gene>
<feature type="transmembrane region" description="Helical" evidence="1">
    <location>
        <begin position="56"/>
        <end position="76"/>
    </location>
</feature>
<accession>A0ABW8UNJ6</accession>
<sequence length="185" mass="21095">MTLIKKYDLLGNKLLLFSLNLISLLLFILFLFLFTFLATRISEINAFSFSLSANDLIYLIPFLLTFFVILSIHELIHGLFSKLFNKEAIIKYGFKKGGLYATAPGARYSRSQFTWICLAPFILISLLLTLLFSFNLINLFSFILLASMHAAGCTGDFFFVLIPFKHPGKILIEDSHNILMIYSNK</sequence>
<protein>
    <submittedName>
        <fullName evidence="2">DUF3267 domain-containing protein</fullName>
    </submittedName>
</protein>
<dbReference type="InterPro" id="IPR021683">
    <property type="entry name" value="DUF3267"/>
</dbReference>
<feature type="transmembrane region" description="Helical" evidence="1">
    <location>
        <begin position="113"/>
        <end position="134"/>
    </location>
</feature>
<keyword evidence="1" id="KW-0472">Membrane</keyword>
<keyword evidence="1" id="KW-0812">Transmembrane</keyword>
<dbReference type="EMBL" id="JBGQQK010000016">
    <property type="protein sequence ID" value="MFL2102952.1"/>
    <property type="molecule type" value="Genomic_DNA"/>
</dbReference>
<name>A0ABW8UNJ6_9LACT</name>
<reference evidence="2 3" key="1">
    <citation type="submission" date="2024-08" db="EMBL/GenBank/DDBJ databases">
        <authorList>
            <person name="Arias E."/>
        </authorList>
    </citation>
    <scope>NUCLEOTIDE SEQUENCE [LARGE SCALE GENOMIC DNA]</scope>
    <source>
        <strain evidence="2 3">FAM 24106</strain>
    </source>
</reference>
<comment type="caution">
    <text evidence="2">The sequence shown here is derived from an EMBL/GenBank/DDBJ whole genome shotgun (WGS) entry which is preliminary data.</text>
</comment>
<dbReference type="RefSeq" id="WP_407142142.1">
    <property type="nucleotide sequence ID" value="NZ_JBGQQI010000015.1"/>
</dbReference>
<dbReference type="Pfam" id="PF11667">
    <property type="entry name" value="DUF3267"/>
    <property type="match status" value="1"/>
</dbReference>
<organism evidence="2 3">
    <name type="scientific">Marinilactibacillus psychrotolerans</name>
    <dbReference type="NCBI Taxonomy" id="191770"/>
    <lineage>
        <taxon>Bacteria</taxon>
        <taxon>Bacillati</taxon>
        <taxon>Bacillota</taxon>
        <taxon>Bacilli</taxon>
        <taxon>Lactobacillales</taxon>
        <taxon>Carnobacteriaceae</taxon>
        <taxon>Marinilactibacillus</taxon>
    </lineage>
</organism>
<evidence type="ECO:0000256" key="1">
    <source>
        <dbReference type="SAM" id="Phobius"/>
    </source>
</evidence>
<keyword evidence="1" id="KW-1133">Transmembrane helix</keyword>
<feature type="transmembrane region" description="Helical" evidence="1">
    <location>
        <begin position="14"/>
        <end position="36"/>
    </location>
</feature>
<dbReference type="Proteomes" id="UP001625374">
    <property type="component" value="Unassembled WGS sequence"/>
</dbReference>